<evidence type="ECO:0000313" key="1">
    <source>
        <dbReference type="EMBL" id="KAI9508912.1"/>
    </source>
</evidence>
<dbReference type="EMBL" id="JAGFNK010000076">
    <property type="protein sequence ID" value="KAI9508912.1"/>
    <property type="molecule type" value="Genomic_DNA"/>
</dbReference>
<dbReference type="Proteomes" id="UP001207468">
    <property type="component" value="Unassembled WGS sequence"/>
</dbReference>
<keyword evidence="2" id="KW-1185">Reference proteome</keyword>
<organism evidence="1 2">
    <name type="scientific">Russula earlei</name>
    <dbReference type="NCBI Taxonomy" id="71964"/>
    <lineage>
        <taxon>Eukaryota</taxon>
        <taxon>Fungi</taxon>
        <taxon>Dikarya</taxon>
        <taxon>Basidiomycota</taxon>
        <taxon>Agaricomycotina</taxon>
        <taxon>Agaricomycetes</taxon>
        <taxon>Russulales</taxon>
        <taxon>Russulaceae</taxon>
        <taxon>Russula</taxon>
    </lineage>
</organism>
<gene>
    <name evidence="1" type="ORF">F5148DRAFT_1191391</name>
</gene>
<evidence type="ECO:0000313" key="2">
    <source>
        <dbReference type="Proteomes" id="UP001207468"/>
    </source>
</evidence>
<protein>
    <submittedName>
        <fullName evidence="1">Uncharacterized protein</fullName>
    </submittedName>
</protein>
<accession>A0ACC0UBM8</accession>
<sequence length="848" mass="92116">MLSISSRDTKELRRGLNAAFDRLDQSRARASHAETLALDMLLRVREAEEERANAMRQASTVREELGKYKALLDNAHGEIRRAQQMLQDQEQLRYDAEASAARARDNARQMKQKRLIELAREQGRKMGFNEGIQAGQRIGYQEGQSSMHEGLFSPNEGPRFRELFDESKYRLDDMDQSPILQNYHSNLSSPHNAELPLPTPLPSHQVYPRLQGPLGDPPASAIDVTNRPPEAPHNPTSPPGLQRAFSIDSSSTTTLPAVPSQHVSFRAPPSMPTIPEAPSTEVGSGSWRSRSPRDSPRTQNHTPPVLTSQVSTHASVGPSVAPGAAFEPPPGIIESSTSGPVTGYPPDSGSPIYKSPSPHRAFNDPSVLTSGIIPDVSRSPIQEYFPDTGGAIRSPARERFENPSESGDIPSSVQERFTTIHSPTSRATSTQTDNVRFVHDSPYPQFSVRPSSRQDVKGVPPPRRDPPPKRRPILQMPAPLAPQSGTSVPYASRSQSMVQHSRPSEYDNPVLRSASLNAATNASSNWYLPSSQIVPNTVELRTDMMPQQRSRSVSMQNSNVPPDSYEARHPRRTTASPSLARDSPASQPARSQNLSPSAHVQIPPARYHTPHPASPGLASPSTALGHIPPADMYSPRAASPIPNINASDPVNQSPRRFPPTIYHEPDLQRRPTITIDHEQEGRASSPALPVPSRNFRSTSPRIVLPPADHLSASPYTSGQRTLIVSPHTPDDTLPVRPPSVSPRPSPAAFVQHVPPPQGGVTSPTLLRSASPNPLPRGASPAPLLRASSPAPLPIRSPSVRSARMHRSPSDVSLPGAHGSQYMHYDPNMEADIAVLASTSADKLPAPAR</sequence>
<comment type="caution">
    <text evidence="1">The sequence shown here is derived from an EMBL/GenBank/DDBJ whole genome shotgun (WGS) entry which is preliminary data.</text>
</comment>
<name>A0ACC0UBM8_9AGAM</name>
<proteinExistence type="predicted"/>
<reference evidence="1" key="1">
    <citation type="submission" date="2021-03" db="EMBL/GenBank/DDBJ databases">
        <title>Evolutionary priming and transition to the ectomycorrhizal habit in an iconic lineage of mushroom-forming fungi: is preadaptation a requirement?</title>
        <authorList>
            <consortium name="DOE Joint Genome Institute"/>
            <person name="Looney B.P."/>
            <person name="Miyauchi S."/>
            <person name="Morin E."/>
            <person name="Drula E."/>
            <person name="Courty P.E."/>
            <person name="Chicoki N."/>
            <person name="Fauchery L."/>
            <person name="Kohler A."/>
            <person name="Kuo A."/>
            <person name="LaButti K."/>
            <person name="Pangilinan J."/>
            <person name="Lipzen A."/>
            <person name="Riley R."/>
            <person name="Andreopoulos W."/>
            <person name="He G."/>
            <person name="Johnson J."/>
            <person name="Barry K.W."/>
            <person name="Grigoriev I.V."/>
            <person name="Nagy L."/>
            <person name="Hibbett D."/>
            <person name="Henrissat B."/>
            <person name="Matheny P.B."/>
            <person name="Labbe J."/>
            <person name="Martin A.F."/>
        </authorList>
    </citation>
    <scope>NUCLEOTIDE SEQUENCE</scope>
    <source>
        <strain evidence="1">BPL698</strain>
    </source>
</reference>